<evidence type="ECO:0000313" key="3">
    <source>
        <dbReference type="Proteomes" id="UP000712600"/>
    </source>
</evidence>
<name>A0A8S9NCZ3_BRACR</name>
<dbReference type="AlphaFoldDB" id="A0A8S9NCZ3"/>
<gene>
    <name evidence="2" type="ORF">F2Q69_00044185</name>
</gene>
<accession>A0A8S9NCZ3</accession>
<evidence type="ECO:0000256" key="1">
    <source>
        <dbReference type="SAM" id="Phobius"/>
    </source>
</evidence>
<protein>
    <submittedName>
        <fullName evidence="2">Uncharacterized protein</fullName>
    </submittedName>
</protein>
<organism evidence="2 3">
    <name type="scientific">Brassica cretica</name>
    <name type="common">Mustard</name>
    <dbReference type="NCBI Taxonomy" id="69181"/>
    <lineage>
        <taxon>Eukaryota</taxon>
        <taxon>Viridiplantae</taxon>
        <taxon>Streptophyta</taxon>
        <taxon>Embryophyta</taxon>
        <taxon>Tracheophyta</taxon>
        <taxon>Spermatophyta</taxon>
        <taxon>Magnoliopsida</taxon>
        <taxon>eudicotyledons</taxon>
        <taxon>Gunneridae</taxon>
        <taxon>Pentapetalae</taxon>
        <taxon>rosids</taxon>
        <taxon>malvids</taxon>
        <taxon>Brassicales</taxon>
        <taxon>Brassicaceae</taxon>
        <taxon>Brassiceae</taxon>
        <taxon>Brassica</taxon>
    </lineage>
</organism>
<feature type="transmembrane region" description="Helical" evidence="1">
    <location>
        <begin position="85"/>
        <end position="106"/>
    </location>
</feature>
<comment type="caution">
    <text evidence="2">The sequence shown here is derived from an EMBL/GenBank/DDBJ whole genome shotgun (WGS) entry which is preliminary data.</text>
</comment>
<keyword evidence="1" id="KW-1133">Transmembrane helix</keyword>
<keyword evidence="1" id="KW-0812">Transmembrane</keyword>
<keyword evidence="1" id="KW-0472">Membrane</keyword>
<reference evidence="2" key="1">
    <citation type="submission" date="2019-12" db="EMBL/GenBank/DDBJ databases">
        <title>Genome sequencing and annotation of Brassica cretica.</title>
        <authorList>
            <person name="Studholme D.J."/>
            <person name="Sarris P."/>
        </authorList>
    </citation>
    <scope>NUCLEOTIDE SEQUENCE</scope>
    <source>
        <strain evidence="2">PFS-109/04</strain>
        <tissue evidence="2">Leaf</tissue>
    </source>
</reference>
<evidence type="ECO:0000313" key="2">
    <source>
        <dbReference type="EMBL" id="KAF3502270.1"/>
    </source>
</evidence>
<dbReference type="EMBL" id="QGKX02001621">
    <property type="protein sequence ID" value="KAF3502270.1"/>
    <property type="molecule type" value="Genomic_DNA"/>
</dbReference>
<dbReference type="Proteomes" id="UP000712600">
    <property type="component" value="Unassembled WGS sequence"/>
</dbReference>
<sequence length="130" mass="14497">MMTSTRPEMLCTALSDDYFLGVLGSIFIQQGMSMEGHEPTLLPPAIQTSSETGFKCFLKQLIRFFKVVIVCASLRMHALGLQVKLLFSPLAISICCFVLVIFVYLFTVEDISGCNRLSPLGFHYKKTAAY</sequence>
<proteinExistence type="predicted"/>